<dbReference type="Gene3D" id="3.30.56.30">
    <property type="entry name" value="Signal recognition particle, SRP19-like subunit"/>
    <property type="match status" value="1"/>
</dbReference>
<dbReference type="InterPro" id="IPR002778">
    <property type="entry name" value="Signal_recog_particle_SRP19"/>
</dbReference>
<evidence type="ECO:0000256" key="2">
    <source>
        <dbReference type="ARBA" id="ARBA00023135"/>
    </source>
</evidence>
<evidence type="ECO:0000313" key="5">
    <source>
        <dbReference type="EMBL" id="ANV81132.1"/>
    </source>
</evidence>
<reference evidence="5" key="1">
    <citation type="submission" date="2014-11" db="EMBL/GenBank/DDBJ databases">
        <authorList>
            <person name="Zhu J."/>
            <person name="Qi W."/>
            <person name="Song R."/>
        </authorList>
    </citation>
    <scope>NUCLEOTIDE SEQUENCE</scope>
</reference>
<evidence type="ECO:0000256" key="1">
    <source>
        <dbReference type="ARBA" id="ARBA00022490"/>
    </source>
</evidence>
<feature type="region of interest" description="Disordered" evidence="4">
    <location>
        <begin position="102"/>
        <end position="146"/>
    </location>
</feature>
<dbReference type="GO" id="GO:0008312">
    <property type="term" value="F:7S RNA binding"/>
    <property type="evidence" value="ECO:0007669"/>
    <property type="project" value="InterPro"/>
</dbReference>
<proteinExistence type="predicted"/>
<keyword evidence="2" id="KW-0733">Signal recognition particle</keyword>
<feature type="compositionally biased region" description="Basic and acidic residues" evidence="4">
    <location>
        <begin position="102"/>
        <end position="117"/>
    </location>
</feature>
<feature type="compositionally biased region" description="Basic residues" evidence="4">
    <location>
        <begin position="125"/>
        <end position="146"/>
    </location>
</feature>
<dbReference type="GO" id="GO:0006614">
    <property type="term" value="P:SRP-dependent cotranslational protein targeting to membrane"/>
    <property type="evidence" value="ECO:0007669"/>
    <property type="project" value="InterPro"/>
</dbReference>
<evidence type="ECO:0000256" key="3">
    <source>
        <dbReference type="ARBA" id="ARBA00023274"/>
    </source>
</evidence>
<dbReference type="SUPFAM" id="SSF69695">
    <property type="entry name" value="SRP19"/>
    <property type="match status" value="1"/>
</dbReference>
<keyword evidence="3" id="KW-0687">Ribonucleoprotein</keyword>
<name>A0A1B1TFU5_9ARCH</name>
<protein>
    <submittedName>
        <fullName evidence="5">Signal recognition particle protein Srp19</fullName>
    </submittedName>
</protein>
<dbReference type="Pfam" id="PF01922">
    <property type="entry name" value="SRP19"/>
    <property type="match status" value="1"/>
</dbReference>
<dbReference type="GO" id="GO:0048500">
    <property type="term" value="C:signal recognition particle"/>
    <property type="evidence" value="ECO:0007669"/>
    <property type="project" value="InterPro"/>
</dbReference>
<sequence length="146" mass="16849">MTRDPTKMKIWTRYFDSKLSRSEGRRVPKEASIPNPSLEAIIWASRDAGISKMKREENLSHPSRPYSKEGMLILSSKDALQATRAESKEGVLQSIGLRLRKNFNEAKNDQNKSENKKNSNSRQKFSQRKSFKNKSKSSNRRSKFGR</sequence>
<organism evidence="5">
    <name type="scientific">uncultured Poseidoniia archaeon</name>
    <dbReference type="NCBI Taxonomy" id="1697135"/>
    <lineage>
        <taxon>Archaea</taxon>
        <taxon>Methanobacteriati</taxon>
        <taxon>Thermoplasmatota</taxon>
        <taxon>Candidatus Poseidoniia</taxon>
        <taxon>environmental samples</taxon>
    </lineage>
</organism>
<dbReference type="AlphaFoldDB" id="A0A1B1TFU5"/>
<keyword evidence="1" id="KW-0963">Cytoplasm</keyword>
<evidence type="ECO:0000256" key="4">
    <source>
        <dbReference type="SAM" id="MobiDB-lite"/>
    </source>
</evidence>
<reference evidence="5" key="2">
    <citation type="journal article" date="2015" name="ISME J.">
        <title>A new class of marine Euryarchaeota group II from the Mediterranean deep chlorophyll maximum.</title>
        <authorList>
            <person name="Martin-Cuadrado A.B."/>
            <person name="Garcia-Heredia I."/>
            <person name="Molto A.G."/>
            <person name="Lopez-Ubeda R."/>
            <person name="Kimes N."/>
            <person name="Lopez-Garcia P."/>
            <person name="Moreira D."/>
            <person name="Rodriguez-Valera F."/>
        </authorList>
    </citation>
    <scope>NUCLEOTIDE SEQUENCE</scope>
</reference>
<dbReference type="InterPro" id="IPR036521">
    <property type="entry name" value="SRP19-like_sf"/>
</dbReference>
<dbReference type="EMBL" id="KP211924">
    <property type="protein sequence ID" value="ANV81132.1"/>
    <property type="molecule type" value="Genomic_DNA"/>
</dbReference>
<accession>A0A1B1TFU5</accession>